<gene>
    <name evidence="3" type="ORF">DNHGIG_06170</name>
</gene>
<dbReference type="CDD" id="cd04872">
    <property type="entry name" value="ACT_1ZPV"/>
    <property type="match status" value="1"/>
</dbReference>
<dbReference type="InterPro" id="IPR002912">
    <property type="entry name" value="ACT_dom"/>
</dbReference>
<sequence length="91" mass="10312">MNTRALVTVVGIDKIGIIAQVTKVLADNRINIVDIRQTILKDFFTMVLVADLKECPHSLGEIQNQLEQLGRNIGVKITLQNEELFRSMHRI</sequence>
<dbReference type="InterPro" id="IPR045865">
    <property type="entry name" value="ACT-like_dom_sf"/>
</dbReference>
<dbReference type="PANTHER" id="PTHR34875:SF6">
    <property type="entry name" value="UPF0237 PROTEIN MJ1558"/>
    <property type="match status" value="1"/>
</dbReference>
<dbReference type="HAMAP" id="MF_01054">
    <property type="entry name" value="UPF0237"/>
    <property type="match status" value="1"/>
</dbReference>
<dbReference type="SUPFAM" id="SSF55021">
    <property type="entry name" value="ACT-like"/>
    <property type="match status" value="1"/>
</dbReference>
<dbReference type="InterPro" id="IPR022986">
    <property type="entry name" value="UPF0237_ACT"/>
</dbReference>
<organism evidence="3 4">
    <name type="scientific">Collibacillus ludicampi</name>
    <dbReference type="NCBI Taxonomy" id="2771369"/>
    <lineage>
        <taxon>Bacteria</taxon>
        <taxon>Bacillati</taxon>
        <taxon>Bacillota</taxon>
        <taxon>Bacilli</taxon>
        <taxon>Bacillales</taxon>
        <taxon>Alicyclobacillaceae</taxon>
        <taxon>Collibacillus</taxon>
    </lineage>
</organism>
<accession>A0AAV4LBA6</accession>
<feature type="domain" description="ACT" evidence="2">
    <location>
        <begin position="6"/>
        <end position="80"/>
    </location>
</feature>
<dbReference type="PROSITE" id="PS51671">
    <property type="entry name" value="ACT"/>
    <property type="match status" value="1"/>
</dbReference>
<keyword evidence="4" id="KW-1185">Reference proteome</keyword>
<evidence type="ECO:0000313" key="3">
    <source>
        <dbReference type="EMBL" id="GIM45068.1"/>
    </source>
</evidence>
<dbReference type="NCBIfam" id="NF001220">
    <property type="entry name" value="PRK00194.1"/>
    <property type="match status" value="1"/>
</dbReference>
<dbReference type="AlphaFoldDB" id="A0AAV4LBA6"/>
<proteinExistence type="inferred from homology"/>
<comment type="caution">
    <text evidence="3">The sequence shown here is derived from an EMBL/GenBank/DDBJ whole genome shotgun (WGS) entry which is preliminary data.</text>
</comment>
<dbReference type="EMBL" id="BOQE01000001">
    <property type="protein sequence ID" value="GIM45068.1"/>
    <property type="molecule type" value="Genomic_DNA"/>
</dbReference>
<reference evidence="3" key="1">
    <citation type="journal article" date="2023" name="Int. J. Syst. Evol. Microbiol.">
        <title>Collibacillus ludicampi gen. nov., sp. nov., a new soil bacterium of the family Alicyclobacillaceae.</title>
        <authorList>
            <person name="Jojima T."/>
            <person name="Ioku Y."/>
            <person name="Fukuta Y."/>
            <person name="Shirasaka N."/>
            <person name="Matsumura Y."/>
            <person name="Mori M."/>
        </authorList>
    </citation>
    <scope>NUCLEOTIDE SEQUENCE</scope>
    <source>
        <strain evidence="3">TP075</strain>
    </source>
</reference>
<name>A0AAV4LBA6_9BACL</name>
<protein>
    <recommendedName>
        <fullName evidence="1">UPF0237 protein DNHGIG_06170</fullName>
    </recommendedName>
</protein>
<comment type="similarity">
    <text evidence="1">Belongs to the UPF0237 family.</text>
</comment>
<evidence type="ECO:0000313" key="4">
    <source>
        <dbReference type="Proteomes" id="UP001057291"/>
    </source>
</evidence>
<dbReference type="Gene3D" id="3.30.70.260">
    <property type="match status" value="1"/>
</dbReference>
<evidence type="ECO:0000256" key="1">
    <source>
        <dbReference type="HAMAP-Rule" id="MF_01054"/>
    </source>
</evidence>
<evidence type="ECO:0000259" key="2">
    <source>
        <dbReference type="PROSITE" id="PS51671"/>
    </source>
</evidence>
<dbReference type="InterPro" id="IPR050990">
    <property type="entry name" value="UPF0237/GcvR_regulator"/>
</dbReference>
<dbReference type="PANTHER" id="PTHR34875">
    <property type="entry name" value="UPF0237 PROTEIN MJ1558"/>
    <property type="match status" value="1"/>
</dbReference>
<dbReference type="Proteomes" id="UP001057291">
    <property type="component" value="Unassembled WGS sequence"/>
</dbReference>
<dbReference type="Pfam" id="PF13740">
    <property type="entry name" value="ACT_6"/>
    <property type="match status" value="1"/>
</dbReference>